<accession>A0A8H6A7N0</accession>
<dbReference type="EMBL" id="SPNV01000056">
    <property type="protein sequence ID" value="KAF5863227.1"/>
    <property type="molecule type" value="Genomic_DNA"/>
</dbReference>
<sequence length="76" mass="9064">MANLTGVFLYGSRWLIAKDRHEEAQADKQDGENLQQEGITHWCNFFDLSVLVKSRSRRYRLMLNLVFSWFGQILWE</sequence>
<organism evidence="1 2">
    <name type="scientific">Petromyces alliaceus</name>
    <name type="common">Aspergillus alliaceus</name>
    <dbReference type="NCBI Taxonomy" id="209559"/>
    <lineage>
        <taxon>Eukaryota</taxon>
        <taxon>Fungi</taxon>
        <taxon>Dikarya</taxon>
        <taxon>Ascomycota</taxon>
        <taxon>Pezizomycotina</taxon>
        <taxon>Eurotiomycetes</taxon>
        <taxon>Eurotiomycetidae</taxon>
        <taxon>Eurotiales</taxon>
        <taxon>Aspergillaceae</taxon>
        <taxon>Aspergillus</taxon>
        <taxon>Aspergillus subgen. Circumdati</taxon>
    </lineage>
</organism>
<gene>
    <name evidence="1" type="ORF">ETB97_010455</name>
</gene>
<protein>
    <submittedName>
        <fullName evidence="1">Uncharacterized protein</fullName>
    </submittedName>
</protein>
<proteinExistence type="predicted"/>
<dbReference type="AlphaFoldDB" id="A0A8H6A7N0"/>
<comment type="caution">
    <text evidence="1">The sequence shown here is derived from an EMBL/GenBank/DDBJ whole genome shotgun (WGS) entry which is preliminary data.</text>
</comment>
<name>A0A8H6A7N0_PETAA</name>
<keyword evidence="2" id="KW-1185">Reference proteome</keyword>
<evidence type="ECO:0000313" key="2">
    <source>
        <dbReference type="Proteomes" id="UP000541154"/>
    </source>
</evidence>
<dbReference type="Proteomes" id="UP000541154">
    <property type="component" value="Unassembled WGS sequence"/>
</dbReference>
<evidence type="ECO:0000313" key="1">
    <source>
        <dbReference type="EMBL" id="KAF5863227.1"/>
    </source>
</evidence>
<reference evidence="1 2" key="1">
    <citation type="submission" date="2019-04" db="EMBL/GenBank/DDBJ databases">
        <title>Aspergillus burnettii sp. nov., novel species from soil in southeast Queensland.</title>
        <authorList>
            <person name="Gilchrist C.L.M."/>
            <person name="Pitt J.I."/>
            <person name="Lange L."/>
            <person name="Lacey H.J."/>
            <person name="Vuong D."/>
            <person name="Midgley D.J."/>
            <person name="Greenfield P."/>
            <person name="Bradbury M."/>
            <person name="Lacey E."/>
            <person name="Busk P.K."/>
            <person name="Pilgaard B."/>
            <person name="Chooi Y.H."/>
            <person name="Piggott A.M."/>
        </authorList>
    </citation>
    <scope>NUCLEOTIDE SEQUENCE [LARGE SCALE GENOMIC DNA]</scope>
    <source>
        <strain evidence="1 2">FRR 5400</strain>
    </source>
</reference>